<dbReference type="PANTHER" id="PTHR11439">
    <property type="entry name" value="GAG-POL-RELATED RETROTRANSPOSON"/>
    <property type="match status" value="1"/>
</dbReference>
<dbReference type="VEuPathDB" id="FungiDB:VP01_8972g2"/>
<evidence type="ECO:0000313" key="2">
    <source>
        <dbReference type="Proteomes" id="UP000037035"/>
    </source>
</evidence>
<dbReference type="Proteomes" id="UP000037035">
    <property type="component" value="Unassembled WGS sequence"/>
</dbReference>
<evidence type="ECO:0000313" key="1">
    <source>
        <dbReference type="EMBL" id="KNZ44636.1"/>
    </source>
</evidence>
<sequence>FLNYLACHTCPNPAPAVSILSSFNNAPGINHWRQVIQCWKYLAGTTNVKLTPWPDSKDTLKAIQHFTDTTWADDIETRLSRSGSICFRKSSEMNTLSDGLYNENLNPSQFNVNNKGLIDKINNFSSNSKNKHLDIKAKWLRNLKKNNEILVKLIPSEAMIADTLTKPSNQESLIRLKAKCFLVTFVFSSTAGGVETWLLENSCDT</sequence>
<organism evidence="1 2">
    <name type="scientific">Puccinia sorghi</name>
    <dbReference type="NCBI Taxonomy" id="27349"/>
    <lineage>
        <taxon>Eukaryota</taxon>
        <taxon>Fungi</taxon>
        <taxon>Dikarya</taxon>
        <taxon>Basidiomycota</taxon>
        <taxon>Pucciniomycotina</taxon>
        <taxon>Pucciniomycetes</taxon>
        <taxon>Pucciniales</taxon>
        <taxon>Pucciniaceae</taxon>
        <taxon>Puccinia</taxon>
    </lineage>
</organism>
<dbReference type="OrthoDB" id="3344688at2759"/>
<dbReference type="AlphaFoldDB" id="A0A0L6U7Z4"/>
<dbReference type="EMBL" id="LAVV01014573">
    <property type="protein sequence ID" value="KNZ44636.1"/>
    <property type="molecule type" value="Genomic_DNA"/>
</dbReference>
<proteinExistence type="predicted"/>
<feature type="non-terminal residue" evidence="1">
    <location>
        <position position="1"/>
    </location>
</feature>
<protein>
    <submittedName>
        <fullName evidence="1">Uncharacterized protein</fullName>
    </submittedName>
</protein>
<dbReference type="PANTHER" id="PTHR11439:SF467">
    <property type="entry name" value="INTEGRASE CATALYTIC DOMAIN-CONTAINING PROTEIN"/>
    <property type="match status" value="1"/>
</dbReference>
<reference evidence="1 2" key="1">
    <citation type="submission" date="2015-08" db="EMBL/GenBank/DDBJ databases">
        <title>Next Generation Sequencing and Analysis of the Genome of Puccinia sorghi L Schw, the Causal Agent of Maize Common Rust.</title>
        <authorList>
            <person name="Rochi L."/>
            <person name="Burguener G."/>
            <person name="Darino M."/>
            <person name="Turjanski A."/>
            <person name="Kreff E."/>
            <person name="Dieguez M.J."/>
            <person name="Sacco F."/>
        </authorList>
    </citation>
    <scope>NUCLEOTIDE SEQUENCE [LARGE SCALE GENOMIC DNA]</scope>
    <source>
        <strain evidence="1 2">RO10H11247</strain>
    </source>
</reference>
<comment type="caution">
    <text evidence="1">The sequence shown here is derived from an EMBL/GenBank/DDBJ whole genome shotgun (WGS) entry which is preliminary data.</text>
</comment>
<accession>A0A0L6U7Z4</accession>
<keyword evidence="2" id="KW-1185">Reference proteome</keyword>
<name>A0A0L6U7Z4_9BASI</name>
<gene>
    <name evidence="1" type="ORF">VP01_8972g2</name>
</gene>